<evidence type="ECO:0000256" key="1">
    <source>
        <dbReference type="ARBA" id="ARBA00004651"/>
    </source>
</evidence>
<dbReference type="Proteomes" id="UP000824014">
    <property type="component" value="Unassembled WGS sequence"/>
</dbReference>
<evidence type="ECO:0000256" key="4">
    <source>
        <dbReference type="ARBA" id="ARBA00022989"/>
    </source>
</evidence>
<evidence type="ECO:0000256" key="2">
    <source>
        <dbReference type="ARBA" id="ARBA00022475"/>
    </source>
</evidence>
<feature type="transmembrane region" description="Helical" evidence="6">
    <location>
        <begin position="57"/>
        <end position="79"/>
    </location>
</feature>
<evidence type="ECO:0000256" key="6">
    <source>
        <dbReference type="SAM" id="Phobius"/>
    </source>
</evidence>
<dbReference type="AlphaFoldDB" id="A0A9D2DCK0"/>
<comment type="caution">
    <text evidence="7">The sequence shown here is derived from an EMBL/GenBank/DDBJ whole genome shotgun (WGS) entry which is preliminary data.</text>
</comment>
<evidence type="ECO:0000256" key="5">
    <source>
        <dbReference type="ARBA" id="ARBA00023136"/>
    </source>
</evidence>
<reference evidence="7" key="2">
    <citation type="submission" date="2021-04" db="EMBL/GenBank/DDBJ databases">
        <authorList>
            <person name="Gilroy R."/>
        </authorList>
    </citation>
    <scope>NUCLEOTIDE SEQUENCE</scope>
    <source>
        <strain evidence="7">ChiHjej11B10-19426</strain>
    </source>
</reference>
<protein>
    <submittedName>
        <fullName evidence="7">CidA/LrgA family protein</fullName>
    </submittedName>
</protein>
<comment type="subcellular location">
    <subcellularLocation>
        <location evidence="1">Cell membrane</location>
        <topology evidence="1">Multi-pass membrane protein</topology>
    </subcellularLocation>
</comment>
<dbReference type="PANTHER" id="PTHR33931">
    <property type="entry name" value="HOLIN-LIKE PROTEIN CIDA-RELATED"/>
    <property type="match status" value="1"/>
</dbReference>
<dbReference type="InterPro" id="IPR005538">
    <property type="entry name" value="LrgA/CidA"/>
</dbReference>
<dbReference type="Pfam" id="PF03788">
    <property type="entry name" value="LrgA"/>
    <property type="match status" value="1"/>
</dbReference>
<name>A0A9D2DCK0_9BACT</name>
<reference evidence="7" key="1">
    <citation type="journal article" date="2021" name="PeerJ">
        <title>Extensive microbial diversity within the chicken gut microbiome revealed by metagenomics and culture.</title>
        <authorList>
            <person name="Gilroy R."/>
            <person name="Ravi A."/>
            <person name="Getino M."/>
            <person name="Pursley I."/>
            <person name="Horton D.L."/>
            <person name="Alikhan N.F."/>
            <person name="Baker D."/>
            <person name="Gharbi K."/>
            <person name="Hall N."/>
            <person name="Watson M."/>
            <person name="Adriaenssens E.M."/>
            <person name="Foster-Nyarko E."/>
            <person name="Jarju S."/>
            <person name="Secka A."/>
            <person name="Antonio M."/>
            <person name="Oren A."/>
            <person name="Chaudhuri R.R."/>
            <person name="La Ragione R."/>
            <person name="Hildebrand F."/>
            <person name="Pallen M.J."/>
        </authorList>
    </citation>
    <scope>NUCLEOTIDE SEQUENCE</scope>
    <source>
        <strain evidence="7">ChiHjej11B10-19426</strain>
    </source>
</reference>
<keyword evidence="4 6" id="KW-1133">Transmembrane helix</keyword>
<dbReference type="PANTHER" id="PTHR33931:SF2">
    <property type="entry name" value="HOLIN-LIKE PROTEIN CIDA"/>
    <property type="match status" value="1"/>
</dbReference>
<evidence type="ECO:0000256" key="3">
    <source>
        <dbReference type="ARBA" id="ARBA00022692"/>
    </source>
</evidence>
<evidence type="ECO:0000313" key="7">
    <source>
        <dbReference type="EMBL" id="HIZ14395.1"/>
    </source>
</evidence>
<feature type="transmembrane region" description="Helical" evidence="6">
    <location>
        <begin position="25"/>
        <end position="45"/>
    </location>
</feature>
<keyword evidence="2" id="KW-1003">Cell membrane</keyword>
<accession>A0A9D2DCK0</accession>
<proteinExistence type="predicted"/>
<keyword evidence="3 6" id="KW-0812">Transmembrane</keyword>
<feature type="transmembrane region" description="Helical" evidence="6">
    <location>
        <begin position="85"/>
        <end position="104"/>
    </location>
</feature>
<sequence>MLVGIFVILLFYVLGEAAAWLIGGLVPGSVLGMVLLFVALCLKVVKADTIRPAARFLCDNMGLFFLPAGVGIVNALDILSRNWEAILTACAVSTVAVIITVAIIQESFEKRRAAARQQSTAPKAES</sequence>
<organism evidence="7 8">
    <name type="scientific">Candidatus Tidjanibacter faecipullorum</name>
    <dbReference type="NCBI Taxonomy" id="2838766"/>
    <lineage>
        <taxon>Bacteria</taxon>
        <taxon>Pseudomonadati</taxon>
        <taxon>Bacteroidota</taxon>
        <taxon>Bacteroidia</taxon>
        <taxon>Bacteroidales</taxon>
        <taxon>Rikenellaceae</taxon>
        <taxon>Tidjanibacter</taxon>
    </lineage>
</organism>
<evidence type="ECO:0000313" key="8">
    <source>
        <dbReference type="Proteomes" id="UP000824014"/>
    </source>
</evidence>
<dbReference type="GO" id="GO:0005886">
    <property type="term" value="C:plasma membrane"/>
    <property type="evidence" value="ECO:0007669"/>
    <property type="project" value="UniProtKB-SubCell"/>
</dbReference>
<keyword evidence="5 6" id="KW-0472">Membrane</keyword>
<gene>
    <name evidence="7" type="ORF">H9816_00550</name>
</gene>
<dbReference type="EMBL" id="DXCC01000002">
    <property type="protein sequence ID" value="HIZ14395.1"/>
    <property type="molecule type" value="Genomic_DNA"/>
</dbReference>